<dbReference type="Proteomes" id="UP001239462">
    <property type="component" value="Unassembled WGS sequence"/>
</dbReference>
<sequence>MASSSEPGHCRSGGDSLLAFTFGNMTILRVGTNEKYSNNWDDIFGGAKKKSTKKKTTKKAAKKKATKKVAAKKTTKKAAKKKATKKKKAKK</sequence>
<evidence type="ECO:0000313" key="3">
    <source>
        <dbReference type="Proteomes" id="UP001239462"/>
    </source>
</evidence>
<keyword evidence="3" id="KW-1185">Reference proteome</keyword>
<organism evidence="2 3">
    <name type="scientific">Roseiconus lacunae</name>
    <dbReference type="NCBI Taxonomy" id="2605694"/>
    <lineage>
        <taxon>Bacteria</taxon>
        <taxon>Pseudomonadati</taxon>
        <taxon>Planctomycetota</taxon>
        <taxon>Planctomycetia</taxon>
        <taxon>Pirellulales</taxon>
        <taxon>Pirellulaceae</taxon>
        <taxon>Roseiconus</taxon>
    </lineage>
</organism>
<name>A0ABT7PEU1_9BACT</name>
<accession>A0ABT7PEU1</accession>
<gene>
    <name evidence="2" type="ORF">QTN89_06195</name>
</gene>
<reference evidence="2 3" key="1">
    <citation type="submission" date="2023-06" db="EMBL/GenBank/DDBJ databases">
        <title>Roseiconus lacunae JC819 isolated from Gulf of Mannar region, Tamil Nadu.</title>
        <authorList>
            <person name="Pk S."/>
            <person name="Ch S."/>
            <person name="Ch V.R."/>
        </authorList>
    </citation>
    <scope>NUCLEOTIDE SEQUENCE [LARGE SCALE GENOMIC DNA]</scope>
    <source>
        <strain evidence="2 3">JC819</strain>
    </source>
</reference>
<comment type="caution">
    <text evidence="2">The sequence shown here is derived from an EMBL/GenBank/DDBJ whole genome shotgun (WGS) entry which is preliminary data.</text>
</comment>
<dbReference type="EMBL" id="JASZZN010000004">
    <property type="protein sequence ID" value="MDM4015012.1"/>
    <property type="molecule type" value="Genomic_DNA"/>
</dbReference>
<dbReference type="RefSeq" id="WP_230773420.1">
    <property type="nucleotide sequence ID" value="NZ_CP141221.1"/>
</dbReference>
<proteinExistence type="predicted"/>
<feature type="region of interest" description="Disordered" evidence="1">
    <location>
        <begin position="48"/>
        <end position="91"/>
    </location>
</feature>
<evidence type="ECO:0000256" key="1">
    <source>
        <dbReference type="SAM" id="MobiDB-lite"/>
    </source>
</evidence>
<evidence type="ECO:0000313" key="2">
    <source>
        <dbReference type="EMBL" id="MDM4015012.1"/>
    </source>
</evidence>
<protein>
    <submittedName>
        <fullName evidence="2">Uncharacterized protein</fullName>
    </submittedName>
</protein>